<dbReference type="GO" id="GO:0005737">
    <property type="term" value="C:cytoplasm"/>
    <property type="evidence" value="ECO:0007669"/>
    <property type="project" value="UniProtKB-SubCell"/>
</dbReference>
<protein>
    <recommendedName>
        <fullName evidence="8 9">Chromosomal replication initiator protein DnaA</fullName>
    </recommendedName>
</protein>
<comment type="subcellular location">
    <subcellularLocation>
        <location evidence="8">Cytoplasm</location>
    </subcellularLocation>
</comment>
<dbReference type="InterPro" id="IPR038454">
    <property type="entry name" value="DnaA_N_sf"/>
</dbReference>
<evidence type="ECO:0000256" key="11">
    <source>
        <dbReference type="RuleBase" id="RU004227"/>
    </source>
</evidence>
<dbReference type="InterPro" id="IPR013159">
    <property type="entry name" value="DnaA_C"/>
</dbReference>
<comment type="caution">
    <text evidence="8">Lacks conserved residue(s) required for the propagation of feature annotation.</text>
</comment>
<dbReference type="NCBIfam" id="TIGR00362">
    <property type="entry name" value="DnaA"/>
    <property type="match status" value="1"/>
</dbReference>
<dbReference type="Pfam" id="PF11638">
    <property type="entry name" value="DnaA_N"/>
    <property type="match status" value="1"/>
</dbReference>
<feature type="domain" description="Chromosomal replication initiator DnaA C-terminal" evidence="13">
    <location>
        <begin position="368"/>
        <end position="437"/>
    </location>
</feature>
<dbReference type="GO" id="GO:0006275">
    <property type="term" value="P:regulation of DNA replication"/>
    <property type="evidence" value="ECO:0007669"/>
    <property type="project" value="UniProtKB-UniRule"/>
</dbReference>
<feature type="binding site" evidence="8">
    <location>
        <position position="170"/>
    </location>
    <ligand>
        <name>ATP</name>
        <dbReference type="ChEBI" id="CHEBI:30616"/>
    </ligand>
</feature>
<dbReference type="Gene3D" id="3.30.300.180">
    <property type="match status" value="1"/>
</dbReference>
<evidence type="ECO:0000256" key="5">
    <source>
        <dbReference type="ARBA" id="ARBA00022840"/>
    </source>
</evidence>
<dbReference type="PRINTS" id="PR00051">
    <property type="entry name" value="DNAA"/>
</dbReference>
<evidence type="ECO:0000256" key="2">
    <source>
        <dbReference type="ARBA" id="ARBA00022490"/>
    </source>
</evidence>
<dbReference type="PANTHER" id="PTHR30050">
    <property type="entry name" value="CHROMOSOMAL REPLICATION INITIATOR PROTEIN DNAA"/>
    <property type="match status" value="1"/>
</dbReference>
<comment type="similarity">
    <text evidence="1 8 11">Belongs to the DnaA family.</text>
</comment>
<comment type="subunit">
    <text evidence="8">Oligomerizes as a right-handed, spiral filament on DNA at oriC.</text>
</comment>
<evidence type="ECO:0000256" key="3">
    <source>
        <dbReference type="ARBA" id="ARBA00022705"/>
    </source>
</evidence>
<dbReference type="GO" id="GO:0003688">
    <property type="term" value="F:DNA replication origin binding"/>
    <property type="evidence" value="ECO:0007669"/>
    <property type="project" value="UniProtKB-UniRule"/>
</dbReference>
<evidence type="ECO:0000256" key="7">
    <source>
        <dbReference type="ARBA" id="ARBA00023125"/>
    </source>
</evidence>
<keyword evidence="3 8" id="KW-0235">DNA replication</keyword>
<dbReference type="CDD" id="cd06571">
    <property type="entry name" value="Bac_DnaA_C"/>
    <property type="match status" value="1"/>
</dbReference>
<dbReference type="AlphaFoldDB" id="A0A2G9YD32"/>
<keyword evidence="6 8" id="KW-0446">Lipid-binding</keyword>
<evidence type="ECO:0000256" key="10">
    <source>
        <dbReference type="RuleBase" id="RU000577"/>
    </source>
</evidence>
<keyword evidence="4 8" id="KW-0547">Nucleotide-binding</keyword>
<dbReference type="SMART" id="SM00382">
    <property type="entry name" value="AAA"/>
    <property type="match status" value="1"/>
</dbReference>
<reference evidence="14 15" key="1">
    <citation type="submission" date="2017-09" db="EMBL/GenBank/DDBJ databases">
        <title>Depth-based differentiation of microbial function through sediment-hosted aquifers and enrichment of novel symbionts in the deep terrestrial subsurface.</title>
        <authorList>
            <person name="Probst A.J."/>
            <person name="Ladd B."/>
            <person name="Jarett J.K."/>
            <person name="Geller-Mcgrath D.E."/>
            <person name="Sieber C.M."/>
            <person name="Emerson J.B."/>
            <person name="Anantharaman K."/>
            <person name="Thomas B.C."/>
            <person name="Malmstrom R."/>
            <person name="Stieglmeier M."/>
            <person name="Klingl A."/>
            <person name="Woyke T."/>
            <person name="Ryan C.M."/>
            <person name="Banfield J.F."/>
        </authorList>
    </citation>
    <scope>NUCLEOTIDE SEQUENCE [LARGE SCALE GENOMIC DNA]</scope>
    <source>
        <strain evidence="14">CG23_combo_of_CG06-09_8_20_14_all_48_7</strain>
    </source>
</reference>
<feature type="binding site" evidence="8">
    <location>
        <position position="169"/>
    </location>
    <ligand>
        <name>ATP</name>
        <dbReference type="ChEBI" id="CHEBI:30616"/>
    </ligand>
</feature>
<dbReference type="EMBL" id="PCRF01000046">
    <property type="protein sequence ID" value="PIP16633.1"/>
    <property type="molecule type" value="Genomic_DNA"/>
</dbReference>
<accession>A0A2G9YD32</accession>
<evidence type="ECO:0000256" key="9">
    <source>
        <dbReference type="NCBIfam" id="TIGR00362"/>
    </source>
</evidence>
<evidence type="ECO:0000256" key="1">
    <source>
        <dbReference type="ARBA" id="ARBA00006583"/>
    </source>
</evidence>
<dbReference type="Pfam" id="PF00308">
    <property type="entry name" value="Bac_DnaA"/>
    <property type="match status" value="1"/>
</dbReference>
<evidence type="ECO:0000256" key="8">
    <source>
        <dbReference type="HAMAP-Rule" id="MF_00377"/>
    </source>
</evidence>
<dbReference type="InterPro" id="IPR003593">
    <property type="entry name" value="AAA+_ATPase"/>
</dbReference>
<keyword evidence="7 8" id="KW-0238">DNA-binding</keyword>
<dbReference type="InterPro" id="IPR010921">
    <property type="entry name" value="Trp_repressor/repl_initiator"/>
</dbReference>
<dbReference type="CDD" id="cd00009">
    <property type="entry name" value="AAA"/>
    <property type="match status" value="1"/>
</dbReference>
<dbReference type="SUPFAM" id="SSF52540">
    <property type="entry name" value="P-loop containing nucleoside triphosphate hydrolases"/>
    <property type="match status" value="1"/>
</dbReference>
<evidence type="ECO:0000256" key="6">
    <source>
        <dbReference type="ARBA" id="ARBA00023121"/>
    </source>
</evidence>
<keyword evidence="5 8" id="KW-0067">ATP-binding</keyword>
<feature type="region of interest" description="Domain I, interacts with DnaA modulators" evidence="8">
    <location>
        <begin position="1"/>
        <end position="102"/>
    </location>
</feature>
<dbReference type="GO" id="GO:0005886">
    <property type="term" value="C:plasma membrane"/>
    <property type="evidence" value="ECO:0007669"/>
    <property type="project" value="TreeGrafter"/>
</dbReference>
<dbReference type="FunFam" id="3.40.50.300:FF:000668">
    <property type="entry name" value="Chromosomal replication initiator protein DnaA"/>
    <property type="match status" value="1"/>
</dbReference>
<dbReference type="InterPro" id="IPR020591">
    <property type="entry name" value="Chromosome_initiator_DnaA-like"/>
</dbReference>
<dbReference type="SMART" id="SM00760">
    <property type="entry name" value="Bac_DnaA_C"/>
    <property type="match status" value="1"/>
</dbReference>
<dbReference type="Gene3D" id="1.10.1750.10">
    <property type="match status" value="1"/>
</dbReference>
<proteinExistence type="inferred from homology"/>
<evidence type="ECO:0000259" key="13">
    <source>
        <dbReference type="SMART" id="SM00760"/>
    </source>
</evidence>
<dbReference type="GO" id="GO:0008289">
    <property type="term" value="F:lipid binding"/>
    <property type="evidence" value="ECO:0007669"/>
    <property type="project" value="UniProtKB-KW"/>
</dbReference>
<dbReference type="InterPro" id="IPR027417">
    <property type="entry name" value="P-loop_NTPase"/>
</dbReference>
<keyword evidence="2 8" id="KW-0963">Cytoplasm</keyword>
<feature type="domain" description="AAA+ ATPase" evidence="12">
    <location>
        <begin position="155"/>
        <end position="288"/>
    </location>
</feature>
<evidence type="ECO:0000259" key="12">
    <source>
        <dbReference type="SMART" id="SM00382"/>
    </source>
</evidence>
<dbReference type="Pfam" id="PF08299">
    <property type="entry name" value="Bac_DnaA_C"/>
    <property type="match status" value="1"/>
</dbReference>
<evidence type="ECO:0000256" key="4">
    <source>
        <dbReference type="ARBA" id="ARBA00022741"/>
    </source>
</evidence>
<dbReference type="SUPFAM" id="SSF48295">
    <property type="entry name" value="TrpR-like"/>
    <property type="match status" value="1"/>
</dbReference>
<dbReference type="InterPro" id="IPR013317">
    <property type="entry name" value="DnaA_dom"/>
</dbReference>
<gene>
    <name evidence="8" type="primary">dnaA</name>
    <name evidence="14" type="ORF">COX46_01030</name>
</gene>
<evidence type="ECO:0000313" key="15">
    <source>
        <dbReference type="Proteomes" id="UP000230392"/>
    </source>
</evidence>
<name>A0A2G9YD32_9BACT</name>
<evidence type="ECO:0000313" key="14">
    <source>
        <dbReference type="EMBL" id="PIP16633.1"/>
    </source>
</evidence>
<comment type="function">
    <text evidence="8 10">Plays an essential role in the initiation and regulation of chromosomal replication. ATP-DnaA binds to the origin of replication (oriC) to initiate formation of the DNA replication initiation complex once per cell cycle. Binds the DnaA box (a 9 base pair repeat at the origin) and separates the double-stranded (ds)DNA. Forms a right-handed helical filament on oriC DNA; dsDNA binds to the exterior of the filament while single-stranded (ss)DNA is stabiized in the filament's interior. The ATP-DnaA-oriC complex binds and stabilizes one strand of the AT-rich DNA unwinding element (DUE), permitting loading of DNA polymerase. After initiation quickly degrades to an ADP-DnaA complex that is not apt for DNA replication. Binds acidic phospholipids.</text>
</comment>
<dbReference type="InterPro" id="IPR024633">
    <property type="entry name" value="DnaA_N_dom"/>
</dbReference>
<dbReference type="Gene3D" id="1.10.8.60">
    <property type="match status" value="1"/>
</dbReference>
<dbReference type="GO" id="GO:0005524">
    <property type="term" value="F:ATP binding"/>
    <property type="evidence" value="ECO:0007669"/>
    <property type="project" value="UniProtKB-UniRule"/>
</dbReference>
<dbReference type="InterPro" id="IPR001957">
    <property type="entry name" value="Chromosome_initiator_DnaA"/>
</dbReference>
<dbReference type="Gene3D" id="3.40.50.300">
    <property type="entry name" value="P-loop containing nucleotide triphosphate hydrolases"/>
    <property type="match status" value="1"/>
</dbReference>
<feature type="region of interest" description="Domain IV, binds dsDNA" evidence="8">
    <location>
        <begin position="338"/>
        <end position="465"/>
    </location>
</feature>
<comment type="caution">
    <text evidence="14">The sequence shown here is derived from an EMBL/GenBank/DDBJ whole genome shotgun (WGS) entry which is preliminary data.</text>
</comment>
<feature type="binding site" evidence="8">
    <location>
        <position position="166"/>
    </location>
    <ligand>
        <name>ATP</name>
        <dbReference type="ChEBI" id="CHEBI:30616"/>
    </ligand>
</feature>
<dbReference type="HAMAP" id="MF_00377">
    <property type="entry name" value="DnaA_bact"/>
    <property type="match status" value="1"/>
</dbReference>
<dbReference type="PANTHER" id="PTHR30050:SF2">
    <property type="entry name" value="CHROMOSOMAL REPLICATION INITIATOR PROTEIN DNAA"/>
    <property type="match status" value="1"/>
</dbReference>
<dbReference type="Proteomes" id="UP000230392">
    <property type="component" value="Unassembled WGS sequence"/>
</dbReference>
<feature type="binding site" evidence="8">
    <location>
        <position position="168"/>
    </location>
    <ligand>
        <name>ATP</name>
        <dbReference type="ChEBI" id="CHEBI:30616"/>
    </ligand>
</feature>
<dbReference type="GO" id="GO:0006270">
    <property type="term" value="P:DNA replication initiation"/>
    <property type="evidence" value="ECO:0007669"/>
    <property type="project" value="UniProtKB-UniRule"/>
</dbReference>
<organism evidence="14 15">
    <name type="scientific">bacterium (Candidatus Ratteibacteria) CG23_combo_of_CG06-09_8_20_14_all_48_7</name>
    <dbReference type="NCBI Taxonomy" id="2014292"/>
    <lineage>
        <taxon>Bacteria</taxon>
        <taxon>Candidatus Ratteibacteria</taxon>
    </lineage>
</organism>
<sequence>MGKPLTTNNLSRTGSLWTDALKTVKIRINPTTYNLWIEPLIPASLEEGLFTVETPDAFFAGWVQNHYGEIILSAVRSLDSTITKVVFSPKKHSDDLAGGFESFGSQKPASLPYSPKNGFGVNLNPLYTFENFIIGDSNRLAHAAALSVAQSPGTAYNPLFIYGQVGVGKTHLMQAVGNFIKIQVNCKVAYLSSEQFLNEFIESLQKKSTAQFRNKFRELDLLLIDDIQFIGGKEETQREFFHTFNALYDYHKQVVLSSDRPPKELKNLEKRLVSRFEWGLVVDIQPPDLETRVAILNNKALLKNFPLSSEISFYLAEKIEGNVRLLEGALNKLIACAGLYNKKTIDVKFIEEILQDFIRKQHEKQSITFDMIQEWVSNYFNVKVSDLKSARRQQSFVFPRQIAIYLSRIFIGASLPQIGEFFGGKNHTTILYTCRKIEDKIKNNVNFKEEIERIINKFKQDLSKI</sequence>
<comment type="domain">
    <text evidence="8">Domain I is involved in oligomerization and binding regulators, domain II is flexibile and of varying length in different bacteria, domain III forms the AAA+ region, while domain IV binds dsDNA.</text>
</comment>